<comment type="subcellular location">
    <subcellularLocation>
        <location evidence="1">Cytoplasm</location>
    </subcellularLocation>
</comment>
<keyword evidence="8" id="KW-0949">S-adenosyl-L-methionine</keyword>
<dbReference type="GO" id="GO:0008168">
    <property type="term" value="F:methyltransferase activity"/>
    <property type="evidence" value="ECO:0007669"/>
    <property type="project" value="UniProtKB-KW"/>
</dbReference>
<protein>
    <recommendedName>
        <fullName evidence="4">Protein-L-isoaspartate O-methyltransferase</fullName>
        <ecNumber evidence="3">2.1.1.77</ecNumber>
    </recommendedName>
    <alternativeName>
        <fullName evidence="11">L-isoaspartyl protein carboxyl methyltransferase</fullName>
    </alternativeName>
    <alternativeName>
        <fullName evidence="9">Protein L-isoaspartyl methyltransferase</fullName>
    </alternativeName>
    <alternativeName>
        <fullName evidence="10">Protein-beta-aspartate methyltransferase</fullName>
    </alternativeName>
</protein>
<keyword evidence="6 12" id="KW-0489">Methyltransferase</keyword>
<keyword evidence="13" id="KW-1185">Reference proteome</keyword>
<keyword evidence="5" id="KW-0963">Cytoplasm</keyword>
<evidence type="ECO:0000256" key="1">
    <source>
        <dbReference type="ARBA" id="ARBA00004496"/>
    </source>
</evidence>
<evidence type="ECO:0000256" key="11">
    <source>
        <dbReference type="ARBA" id="ARBA00031350"/>
    </source>
</evidence>
<organism evidence="12 13">
    <name type="scientific">Tenggerimyces flavus</name>
    <dbReference type="NCBI Taxonomy" id="1708749"/>
    <lineage>
        <taxon>Bacteria</taxon>
        <taxon>Bacillati</taxon>
        <taxon>Actinomycetota</taxon>
        <taxon>Actinomycetes</taxon>
        <taxon>Propionibacteriales</taxon>
        <taxon>Nocardioidaceae</taxon>
        <taxon>Tenggerimyces</taxon>
    </lineage>
</organism>
<name>A0ABV7YBS1_9ACTN</name>
<dbReference type="EC" id="2.1.1.77" evidence="3"/>
<evidence type="ECO:0000313" key="13">
    <source>
        <dbReference type="Proteomes" id="UP001595699"/>
    </source>
</evidence>
<dbReference type="Pfam" id="PF01135">
    <property type="entry name" value="PCMT"/>
    <property type="match status" value="1"/>
</dbReference>
<accession>A0ABV7YBS1</accession>
<proteinExistence type="inferred from homology"/>
<dbReference type="SUPFAM" id="SSF53335">
    <property type="entry name" value="S-adenosyl-L-methionine-dependent methyltransferases"/>
    <property type="match status" value="1"/>
</dbReference>
<dbReference type="Proteomes" id="UP001595699">
    <property type="component" value="Unassembled WGS sequence"/>
</dbReference>
<dbReference type="NCBIfam" id="TIGR04364">
    <property type="entry name" value="methyltran_FxLD"/>
    <property type="match status" value="1"/>
</dbReference>
<evidence type="ECO:0000256" key="6">
    <source>
        <dbReference type="ARBA" id="ARBA00022603"/>
    </source>
</evidence>
<dbReference type="PANTHER" id="PTHR11579">
    <property type="entry name" value="PROTEIN-L-ISOASPARTATE O-METHYLTRANSFERASE"/>
    <property type="match status" value="1"/>
</dbReference>
<dbReference type="PANTHER" id="PTHR11579:SF0">
    <property type="entry name" value="PROTEIN-L-ISOASPARTATE(D-ASPARTATE) O-METHYLTRANSFERASE"/>
    <property type="match status" value="1"/>
</dbReference>
<dbReference type="CDD" id="cd02440">
    <property type="entry name" value="AdoMet_MTases"/>
    <property type="match status" value="1"/>
</dbReference>
<evidence type="ECO:0000256" key="8">
    <source>
        <dbReference type="ARBA" id="ARBA00022691"/>
    </source>
</evidence>
<dbReference type="GO" id="GO:0032259">
    <property type="term" value="P:methylation"/>
    <property type="evidence" value="ECO:0007669"/>
    <property type="project" value="UniProtKB-KW"/>
</dbReference>
<evidence type="ECO:0000256" key="5">
    <source>
        <dbReference type="ARBA" id="ARBA00022490"/>
    </source>
</evidence>
<evidence type="ECO:0000256" key="4">
    <source>
        <dbReference type="ARBA" id="ARBA00013346"/>
    </source>
</evidence>
<dbReference type="EMBL" id="JBHRZH010000009">
    <property type="protein sequence ID" value="MFC3761618.1"/>
    <property type="molecule type" value="Genomic_DNA"/>
</dbReference>
<dbReference type="RefSeq" id="WP_205114167.1">
    <property type="nucleotide sequence ID" value="NZ_JAFBCM010000001.1"/>
</dbReference>
<comment type="similarity">
    <text evidence="2">Belongs to the methyltransferase superfamily. L-isoaspartyl/D-aspartyl protein methyltransferase family.</text>
</comment>
<dbReference type="InterPro" id="IPR027573">
    <property type="entry name" value="Methyltran_FxLD"/>
</dbReference>
<keyword evidence="7" id="KW-0808">Transferase</keyword>
<dbReference type="InterPro" id="IPR029063">
    <property type="entry name" value="SAM-dependent_MTases_sf"/>
</dbReference>
<gene>
    <name evidence="12" type="primary">fxlM</name>
    <name evidence="12" type="ORF">ACFOUW_12295</name>
</gene>
<evidence type="ECO:0000256" key="10">
    <source>
        <dbReference type="ARBA" id="ARBA00031323"/>
    </source>
</evidence>
<reference evidence="13" key="1">
    <citation type="journal article" date="2019" name="Int. J. Syst. Evol. Microbiol.">
        <title>The Global Catalogue of Microorganisms (GCM) 10K type strain sequencing project: providing services to taxonomists for standard genome sequencing and annotation.</title>
        <authorList>
            <consortium name="The Broad Institute Genomics Platform"/>
            <consortium name="The Broad Institute Genome Sequencing Center for Infectious Disease"/>
            <person name="Wu L."/>
            <person name="Ma J."/>
        </authorList>
    </citation>
    <scope>NUCLEOTIDE SEQUENCE [LARGE SCALE GENOMIC DNA]</scope>
    <source>
        <strain evidence="13">CGMCC 4.7241</strain>
    </source>
</reference>
<comment type="caution">
    <text evidence="12">The sequence shown here is derived from an EMBL/GenBank/DDBJ whole genome shotgun (WGS) entry which is preliminary data.</text>
</comment>
<evidence type="ECO:0000256" key="2">
    <source>
        <dbReference type="ARBA" id="ARBA00005369"/>
    </source>
</evidence>
<dbReference type="Gene3D" id="3.40.50.150">
    <property type="entry name" value="Vaccinia Virus protein VP39"/>
    <property type="match status" value="1"/>
</dbReference>
<evidence type="ECO:0000256" key="7">
    <source>
        <dbReference type="ARBA" id="ARBA00022679"/>
    </source>
</evidence>
<dbReference type="InterPro" id="IPR000682">
    <property type="entry name" value="PCMT"/>
</dbReference>
<evidence type="ECO:0000313" key="12">
    <source>
        <dbReference type="EMBL" id="MFC3761618.1"/>
    </source>
</evidence>
<evidence type="ECO:0000256" key="3">
    <source>
        <dbReference type="ARBA" id="ARBA00011890"/>
    </source>
</evidence>
<sequence>MDAESLRMELVSTLRGEGTLTDPVVAAAMETVPRHVFVPEVPVERAYADQALVTKQNADGIPTSSASQPSIVAIMLEQLSLEPGMRVLEVGAGTGYNAALLAQIVGASELVTTVDIAADVVERARRGLDAAGYAAVRVLCGDGGRGAPNGAPYDRIIATVGAWDIPPAWFEQLAPGGILVLPLGIRGVQRSISFVNEGGVLRSKSVVPCGFMTMQGAFAGPARTYVIGTDPRLTVVVDDGRPVELPTLDAPPVRLPVAVSATGRELYESVDPWLALREPDYGRVYLEGHYGTGLGMVADGSLTHLAPFEEGVDRQVDAVELAVLGYGPSAASLAERLATSLLAWESAGRPSMEKLKIDVYPAGTPDSELAGRAVVDKHHTRLALTLPTD</sequence>
<evidence type="ECO:0000256" key="9">
    <source>
        <dbReference type="ARBA" id="ARBA00030757"/>
    </source>
</evidence>